<organism evidence="2 3">
    <name type="scientific">Nonomuraea rosea</name>
    <dbReference type="NCBI Taxonomy" id="638574"/>
    <lineage>
        <taxon>Bacteria</taxon>
        <taxon>Bacillati</taxon>
        <taxon>Actinomycetota</taxon>
        <taxon>Actinomycetes</taxon>
        <taxon>Streptosporangiales</taxon>
        <taxon>Streptosporangiaceae</taxon>
        <taxon>Nonomuraea</taxon>
    </lineage>
</organism>
<dbReference type="SUPFAM" id="SSF75304">
    <property type="entry name" value="Amidase signature (AS) enzymes"/>
    <property type="match status" value="1"/>
</dbReference>
<dbReference type="Proteomes" id="UP001500630">
    <property type="component" value="Unassembled WGS sequence"/>
</dbReference>
<reference evidence="3" key="1">
    <citation type="journal article" date="2019" name="Int. J. Syst. Evol. Microbiol.">
        <title>The Global Catalogue of Microorganisms (GCM) 10K type strain sequencing project: providing services to taxonomists for standard genome sequencing and annotation.</title>
        <authorList>
            <consortium name="The Broad Institute Genomics Platform"/>
            <consortium name="The Broad Institute Genome Sequencing Center for Infectious Disease"/>
            <person name="Wu L."/>
            <person name="Ma J."/>
        </authorList>
    </citation>
    <scope>NUCLEOTIDE SEQUENCE [LARGE SCALE GENOMIC DNA]</scope>
    <source>
        <strain evidence="3">JCM 17326</strain>
    </source>
</reference>
<feature type="domain" description="Amidase" evidence="1">
    <location>
        <begin position="29"/>
        <end position="454"/>
    </location>
</feature>
<dbReference type="RefSeq" id="WP_345565992.1">
    <property type="nucleotide sequence ID" value="NZ_BAABDQ010000012.1"/>
</dbReference>
<protein>
    <submittedName>
        <fullName evidence="2">Amidase</fullName>
    </submittedName>
</protein>
<evidence type="ECO:0000259" key="1">
    <source>
        <dbReference type="Pfam" id="PF01425"/>
    </source>
</evidence>
<evidence type="ECO:0000313" key="3">
    <source>
        <dbReference type="Proteomes" id="UP001500630"/>
    </source>
</evidence>
<gene>
    <name evidence="2" type="ORF">GCM10022419_054330</name>
</gene>
<dbReference type="PANTHER" id="PTHR11895">
    <property type="entry name" value="TRANSAMIDASE"/>
    <property type="match status" value="1"/>
</dbReference>
<proteinExistence type="predicted"/>
<dbReference type="InterPro" id="IPR036928">
    <property type="entry name" value="AS_sf"/>
</dbReference>
<name>A0ABP6XH59_9ACTN</name>
<sequence>MTLPLTTFPLTLTEAAAALRAGEVTSVALTEHAIAQADRLDGALGTYLARFDETALAAAARADAELAAGVDKGPLHGIPFGVKDIIAAAEGPTTAQSLILDPAWAAGKDAPVVARLRAAGAVITGKVTTMEFACGMVDPSKPFPTPRNPWDPRTWPGGSSSGTGNGVAAGMFLAGLGTDTAGSIRIPAAFCGVSGLMPTFGRVPKSGVAPLGYSLDHVGPLARSARDCAAVLNVIAGHHPSDPDCVDLPLDLPAGLFDVPSLEGLRIGVVRARHFPEGADPAAAPAFEAAVTTLTGLGATTVELELPYWTEMLTANLVTACAEALAYHRNDLAARWGDYFAATRAMLARGALVSGADYVQAQRVRRVAQDAVARLFDEVDVIVCPTASTGAPTYESLTDAEGRIDVEAMFAHIFTQYWDCVGNPVLVTPMGFTEGGLPLSLQFAGRPFEESVILRAGDAYQQVTDWHRQVPALAAVPQPAV</sequence>
<dbReference type="PANTHER" id="PTHR11895:SF176">
    <property type="entry name" value="AMIDASE AMID-RELATED"/>
    <property type="match status" value="1"/>
</dbReference>
<keyword evidence="3" id="KW-1185">Reference proteome</keyword>
<evidence type="ECO:0000313" key="2">
    <source>
        <dbReference type="EMBL" id="GAA3566786.1"/>
    </source>
</evidence>
<accession>A0ABP6XH59</accession>
<dbReference type="InterPro" id="IPR000120">
    <property type="entry name" value="Amidase"/>
</dbReference>
<comment type="caution">
    <text evidence="2">The sequence shown here is derived from an EMBL/GenBank/DDBJ whole genome shotgun (WGS) entry which is preliminary data.</text>
</comment>
<dbReference type="Pfam" id="PF01425">
    <property type="entry name" value="Amidase"/>
    <property type="match status" value="1"/>
</dbReference>
<dbReference type="EMBL" id="BAABDQ010000012">
    <property type="protein sequence ID" value="GAA3566786.1"/>
    <property type="molecule type" value="Genomic_DNA"/>
</dbReference>
<dbReference type="InterPro" id="IPR023631">
    <property type="entry name" value="Amidase_dom"/>
</dbReference>
<dbReference type="Gene3D" id="3.90.1300.10">
    <property type="entry name" value="Amidase signature (AS) domain"/>
    <property type="match status" value="1"/>
</dbReference>